<reference evidence="1" key="1">
    <citation type="submission" date="2019-12" db="EMBL/GenBank/DDBJ databases">
        <title>Clostridiaceae gen. nov. sp. nov., isolated from sediment in Xinjiang, China.</title>
        <authorList>
            <person name="Zhang R."/>
        </authorList>
    </citation>
    <scope>NUCLEOTIDE SEQUENCE</scope>
    <source>
        <strain evidence="1">D2Q-11</strain>
    </source>
</reference>
<proteinExistence type="predicted"/>
<organism evidence="1 2">
    <name type="scientific">Anaeromonas frigoriresistens</name>
    <dbReference type="NCBI Taxonomy" id="2683708"/>
    <lineage>
        <taxon>Bacteria</taxon>
        <taxon>Bacillati</taxon>
        <taxon>Bacillota</taxon>
        <taxon>Tissierellia</taxon>
        <taxon>Tissierellales</taxon>
        <taxon>Thermohalobacteraceae</taxon>
        <taxon>Anaeromonas</taxon>
    </lineage>
</organism>
<gene>
    <name evidence="1" type="ORF">GOQ27_08175</name>
</gene>
<evidence type="ECO:0000313" key="2">
    <source>
        <dbReference type="Proteomes" id="UP000724672"/>
    </source>
</evidence>
<dbReference type="EMBL" id="WSFT01000031">
    <property type="protein sequence ID" value="MBS4538439.1"/>
    <property type="molecule type" value="Genomic_DNA"/>
</dbReference>
<dbReference type="AlphaFoldDB" id="A0A942USK1"/>
<dbReference type="RefSeq" id="WP_203366358.1">
    <property type="nucleotide sequence ID" value="NZ_WSFT01000031.1"/>
</dbReference>
<dbReference type="Proteomes" id="UP000724672">
    <property type="component" value="Unassembled WGS sequence"/>
</dbReference>
<accession>A0A942USK1</accession>
<comment type="caution">
    <text evidence="1">The sequence shown here is derived from an EMBL/GenBank/DDBJ whole genome shotgun (WGS) entry which is preliminary data.</text>
</comment>
<evidence type="ECO:0000313" key="1">
    <source>
        <dbReference type="EMBL" id="MBS4538439.1"/>
    </source>
</evidence>
<keyword evidence="2" id="KW-1185">Reference proteome</keyword>
<protein>
    <submittedName>
        <fullName evidence="1">Uncharacterized protein</fullName>
    </submittedName>
</protein>
<sequence>MKSYNVELKKVSGGSGFASSMIRLNANTKQYINHILYVIDKNLFGDEHVLEYTIDEEKLNVDFHGKQIFTTILSEVEKFRSISANEFEKRIIKAIEAKGFNTDKENEYYMKVFNEG</sequence>
<name>A0A942USK1_9FIRM</name>